<feature type="transmembrane region" description="Helical" evidence="10">
    <location>
        <begin position="172"/>
        <end position="191"/>
    </location>
</feature>
<dbReference type="Proteomes" id="UP001200537">
    <property type="component" value="Unassembled WGS sequence"/>
</dbReference>
<dbReference type="SUPFAM" id="SSF90123">
    <property type="entry name" value="ABC transporter transmembrane region"/>
    <property type="match status" value="1"/>
</dbReference>
<dbReference type="SUPFAM" id="SSF52540">
    <property type="entry name" value="P-loop containing nucleoside triphosphate hydrolases"/>
    <property type="match status" value="1"/>
</dbReference>
<evidence type="ECO:0000259" key="11">
    <source>
        <dbReference type="PROSITE" id="PS50893"/>
    </source>
</evidence>
<feature type="transmembrane region" description="Helical" evidence="10">
    <location>
        <begin position="197"/>
        <end position="221"/>
    </location>
</feature>
<dbReference type="InterPro" id="IPR011527">
    <property type="entry name" value="ABC1_TM_dom"/>
</dbReference>
<dbReference type="InterPro" id="IPR036640">
    <property type="entry name" value="ABC1_TM_sf"/>
</dbReference>
<dbReference type="SMART" id="SM00382">
    <property type="entry name" value="AAA"/>
    <property type="match status" value="1"/>
</dbReference>
<accession>A0AAJ1BBA1</accession>
<name>A0AAJ1BBA1_9ACTO</name>
<keyword evidence="5" id="KW-0547">Nucleotide-binding</keyword>
<dbReference type="InterPro" id="IPR014223">
    <property type="entry name" value="ABC_CydC/D"/>
</dbReference>
<evidence type="ECO:0000256" key="10">
    <source>
        <dbReference type="SAM" id="Phobius"/>
    </source>
</evidence>
<proteinExistence type="predicted"/>
<dbReference type="InterPro" id="IPR017871">
    <property type="entry name" value="ABC_transporter-like_CS"/>
</dbReference>
<feature type="domain" description="ABC transmembrane type-1" evidence="12">
    <location>
        <begin position="68"/>
        <end position="307"/>
    </location>
</feature>
<evidence type="ECO:0000259" key="12">
    <source>
        <dbReference type="PROSITE" id="PS50929"/>
    </source>
</evidence>
<dbReference type="GO" id="GO:0045454">
    <property type="term" value="P:cell redox homeostasis"/>
    <property type="evidence" value="ECO:0007669"/>
    <property type="project" value="InterPro"/>
</dbReference>
<dbReference type="EMBL" id="JAKNHJ010000007">
    <property type="protein sequence ID" value="MCG4617745.1"/>
    <property type="molecule type" value="Genomic_DNA"/>
</dbReference>
<dbReference type="InterPro" id="IPR003439">
    <property type="entry name" value="ABC_transporter-like_ATP-bd"/>
</dbReference>
<sequence>MKKLPELIKYLRPAKEDGETPRPPEKTREDASAPEVGTRQLINWLLQLARPVLKPLYLSAVARLLDQAFGIALITFGVYRIGAAVVQITGGTALSSAYLWVSVGVMAVLALLKAVFRYLEQFAGHYVAFKALEILRQEMFKRLVPQSPACMVGAKSGDLLTRITADIDRIEVFFAHTLVPAFSALVIPLAVSMLAGFLVSPLSGVLLFLVYLVTLLCLMLLGGGEGNRAADAVGKAQGQVAQSVTDSVNGISEVTGYGLQRARITQLERYMSIVGAGARPLTSLQALRRALTQSGMYLAALAVIWVGMPSPADLTAIPAALAATFAVMRSWEVCRGVEDFSTHLDNTFAAARRVWQVANSAPQVASGGKNPPAQPFPIIFEDVSFTYPQSGKQASSRQTLQDVSFTIPAGSWTAICGATGSGKSTLARLLLRYWDVDSGQILLGDCPLPQLDPQAIRRAIPLVTQRIHIFSASIADNLRLGKPDASEEQLWQVLKIVELDQVVAALPAGLNTRVGRYGGALSGGQRQRLSLARAFLNDSPVLVLDEFTAHLEPALAARIRHRVREERPQATIIEITHTLQQVEEADQVLVLSGGRLAEQGDPEHLLAQAGELAKLFAHEKEAAFTL</sequence>
<dbReference type="GO" id="GO:0034775">
    <property type="term" value="P:glutathione transmembrane transport"/>
    <property type="evidence" value="ECO:0007669"/>
    <property type="project" value="InterPro"/>
</dbReference>
<keyword evidence="3" id="KW-1003">Cell membrane</keyword>
<dbReference type="GO" id="GO:0005886">
    <property type="term" value="C:plasma membrane"/>
    <property type="evidence" value="ECO:0007669"/>
    <property type="project" value="UniProtKB-SubCell"/>
</dbReference>
<feature type="transmembrane region" description="Helical" evidence="10">
    <location>
        <begin position="290"/>
        <end position="308"/>
    </location>
</feature>
<dbReference type="Gene3D" id="1.20.1560.10">
    <property type="entry name" value="ABC transporter type 1, transmembrane domain"/>
    <property type="match status" value="1"/>
</dbReference>
<keyword evidence="8 10" id="KW-0472">Membrane</keyword>
<keyword evidence="7 10" id="KW-1133">Transmembrane helix</keyword>
<evidence type="ECO:0000256" key="1">
    <source>
        <dbReference type="ARBA" id="ARBA00004651"/>
    </source>
</evidence>
<dbReference type="PROSITE" id="PS00211">
    <property type="entry name" value="ABC_TRANSPORTER_1"/>
    <property type="match status" value="1"/>
</dbReference>
<dbReference type="PANTHER" id="PTHR43394">
    <property type="entry name" value="ATP-DEPENDENT PERMEASE MDL1, MITOCHONDRIAL"/>
    <property type="match status" value="1"/>
</dbReference>
<dbReference type="InterPro" id="IPR039421">
    <property type="entry name" value="Type_1_exporter"/>
</dbReference>
<evidence type="ECO:0000256" key="9">
    <source>
        <dbReference type="SAM" id="MobiDB-lite"/>
    </source>
</evidence>
<organism evidence="13 14">
    <name type="scientific">Varibaculum cambriense</name>
    <dbReference type="NCBI Taxonomy" id="184870"/>
    <lineage>
        <taxon>Bacteria</taxon>
        <taxon>Bacillati</taxon>
        <taxon>Actinomycetota</taxon>
        <taxon>Actinomycetes</taxon>
        <taxon>Actinomycetales</taxon>
        <taxon>Actinomycetaceae</taxon>
        <taxon>Varibaculum</taxon>
    </lineage>
</organism>
<evidence type="ECO:0000256" key="8">
    <source>
        <dbReference type="ARBA" id="ARBA00023136"/>
    </source>
</evidence>
<evidence type="ECO:0000256" key="2">
    <source>
        <dbReference type="ARBA" id="ARBA00022448"/>
    </source>
</evidence>
<keyword evidence="4 10" id="KW-0812">Transmembrane</keyword>
<dbReference type="AlphaFoldDB" id="A0AAJ1BBA1"/>
<evidence type="ECO:0000313" key="14">
    <source>
        <dbReference type="Proteomes" id="UP001200537"/>
    </source>
</evidence>
<comment type="caution">
    <text evidence="13">The sequence shown here is derived from an EMBL/GenBank/DDBJ whole genome shotgun (WGS) entry which is preliminary data.</text>
</comment>
<evidence type="ECO:0000256" key="4">
    <source>
        <dbReference type="ARBA" id="ARBA00022692"/>
    </source>
</evidence>
<dbReference type="GO" id="GO:0005524">
    <property type="term" value="F:ATP binding"/>
    <property type="evidence" value="ECO:0007669"/>
    <property type="project" value="UniProtKB-KW"/>
</dbReference>
<evidence type="ECO:0000256" key="7">
    <source>
        <dbReference type="ARBA" id="ARBA00022989"/>
    </source>
</evidence>
<reference evidence="13" key="1">
    <citation type="submission" date="2022-01" db="EMBL/GenBank/DDBJ databases">
        <title>Collection of gut derived symbiotic bacterial strains cultured from healthy donors.</title>
        <authorList>
            <person name="Lin H."/>
            <person name="Kohout C."/>
            <person name="Waligurski E."/>
            <person name="Pamer E.G."/>
        </authorList>
    </citation>
    <scope>NUCLEOTIDE SEQUENCE</scope>
    <source>
        <strain evidence="13">DFI.7.46</strain>
    </source>
</reference>
<dbReference type="PANTHER" id="PTHR43394:SF1">
    <property type="entry name" value="ATP-BINDING CASSETTE SUB-FAMILY B MEMBER 10, MITOCHONDRIAL"/>
    <property type="match status" value="1"/>
</dbReference>
<feature type="compositionally biased region" description="Basic and acidic residues" evidence="9">
    <location>
        <begin position="13"/>
        <end position="31"/>
    </location>
</feature>
<dbReference type="RefSeq" id="WP_238127901.1">
    <property type="nucleotide sequence ID" value="NZ_JAKNHJ010000007.1"/>
</dbReference>
<evidence type="ECO:0000256" key="3">
    <source>
        <dbReference type="ARBA" id="ARBA00022475"/>
    </source>
</evidence>
<comment type="subcellular location">
    <subcellularLocation>
        <location evidence="1">Cell membrane</location>
        <topology evidence="1">Multi-pass membrane protein</topology>
    </subcellularLocation>
</comment>
<dbReference type="PROSITE" id="PS50893">
    <property type="entry name" value="ABC_TRANSPORTER_2"/>
    <property type="match status" value="1"/>
</dbReference>
<feature type="region of interest" description="Disordered" evidence="9">
    <location>
        <begin position="12"/>
        <end position="34"/>
    </location>
</feature>
<dbReference type="Gene3D" id="3.40.50.300">
    <property type="entry name" value="P-loop containing nucleotide triphosphate hydrolases"/>
    <property type="match status" value="1"/>
</dbReference>
<dbReference type="NCBIfam" id="TIGR02868">
    <property type="entry name" value="CydC"/>
    <property type="match status" value="1"/>
</dbReference>
<dbReference type="FunFam" id="3.40.50.300:FF:000854">
    <property type="entry name" value="Multidrug ABC transporter ATP-binding protein"/>
    <property type="match status" value="1"/>
</dbReference>
<dbReference type="InterPro" id="IPR003593">
    <property type="entry name" value="AAA+_ATPase"/>
</dbReference>
<dbReference type="PROSITE" id="PS50929">
    <property type="entry name" value="ABC_TM1F"/>
    <property type="match status" value="1"/>
</dbReference>
<evidence type="ECO:0000313" key="13">
    <source>
        <dbReference type="EMBL" id="MCG4617745.1"/>
    </source>
</evidence>
<gene>
    <name evidence="13" type="primary">cydC</name>
    <name evidence="13" type="ORF">L0M99_04445</name>
</gene>
<evidence type="ECO:0000256" key="6">
    <source>
        <dbReference type="ARBA" id="ARBA00022840"/>
    </source>
</evidence>
<dbReference type="InterPro" id="IPR027417">
    <property type="entry name" value="P-loop_NTPase"/>
</dbReference>
<keyword evidence="2" id="KW-0813">Transport</keyword>
<feature type="transmembrane region" description="Helical" evidence="10">
    <location>
        <begin position="64"/>
        <end position="85"/>
    </location>
</feature>
<protein>
    <submittedName>
        <fullName evidence="13">Thiol reductant ABC exporter subunit CydC</fullName>
    </submittedName>
</protein>
<evidence type="ECO:0000256" key="5">
    <source>
        <dbReference type="ARBA" id="ARBA00022741"/>
    </source>
</evidence>
<feature type="domain" description="ABC transporter" evidence="11">
    <location>
        <begin position="378"/>
        <end position="618"/>
    </location>
</feature>
<dbReference type="GO" id="GO:0015421">
    <property type="term" value="F:ABC-type oligopeptide transporter activity"/>
    <property type="evidence" value="ECO:0007669"/>
    <property type="project" value="TreeGrafter"/>
</dbReference>
<feature type="transmembrane region" description="Helical" evidence="10">
    <location>
        <begin position="97"/>
        <end position="116"/>
    </location>
</feature>
<dbReference type="Pfam" id="PF00664">
    <property type="entry name" value="ABC_membrane"/>
    <property type="match status" value="1"/>
</dbReference>
<keyword evidence="6" id="KW-0067">ATP-binding</keyword>
<dbReference type="Pfam" id="PF00005">
    <property type="entry name" value="ABC_tran"/>
    <property type="match status" value="1"/>
</dbReference>
<dbReference type="GO" id="GO:0016887">
    <property type="term" value="F:ATP hydrolysis activity"/>
    <property type="evidence" value="ECO:0007669"/>
    <property type="project" value="InterPro"/>
</dbReference>